<keyword evidence="2" id="KW-0472">Membrane</keyword>
<dbReference type="PATRIC" id="fig|1162668.3.peg.2142"/>
<dbReference type="HOGENOM" id="CLU_1370725_0_0_0"/>
<dbReference type="KEGG" id="lfc:LFE_1803"/>
<organism evidence="3 4">
    <name type="scientific">Leptospirillum ferrooxidans (strain C2-3)</name>
    <dbReference type="NCBI Taxonomy" id="1162668"/>
    <lineage>
        <taxon>Bacteria</taxon>
        <taxon>Pseudomonadati</taxon>
        <taxon>Nitrospirota</taxon>
        <taxon>Nitrospiria</taxon>
        <taxon>Nitrospirales</taxon>
        <taxon>Nitrospiraceae</taxon>
        <taxon>Leptospirillum</taxon>
    </lineage>
</organism>
<proteinExistence type="predicted"/>
<feature type="transmembrane region" description="Helical" evidence="2">
    <location>
        <begin position="49"/>
        <end position="67"/>
    </location>
</feature>
<protein>
    <recommendedName>
        <fullName evidence="5">Phosphate-starvation-inducible E</fullName>
    </recommendedName>
</protein>
<sequence length="202" mass="21861">MIEDNADLPGQVTVPIPDAVSSAPTGAGEDEPPSTHNVVPGWYVKGIKLVLLSLLLIQVVAMIWGTVETALAAFRQVPNGLLMVLKSLVVNSLLVLALLEVSRTVMAYFILGRVKVTFIVDTVLALLLSEAVVTWFSGEGIERILELIVLILSLAVLRFVAIRYQPPRQEGPDFSAHSLALQKLLEVVRRKGNGKKNSGSTQ</sequence>
<evidence type="ECO:0008006" key="5">
    <source>
        <dbReference type="Google" id="ProtNLM"/>
    </source>
</evidence>
<name>I0IQD3_LEPFC</name>
<dbReference type="OrthoDB" id="5396892at2"/>
<dbReference type="AlphaFoldDB" id="I0IQD3"/>
<keyword evidence="4" id="KW-1185">Reference proteome</keyword>
<feature type="transmembrane region" description="Helical" evidence="2">
    <location>
        <begin position="87"/>
        <end position="111"/>
    </location>
</feature>
<dbReference type="eggNOG" id="COG3431">
    <property type="taxonomic scope" value="Bacteria"/>
</dbReference>
<reference evidence="3 4" key="1">
    <citation type="journal article" date="2012" name="J. Bacteriol.">
        <title>Complete Genome Sequence of Leptospirillum ferrooxidans Strain C2-3, Isolated from a Fresh Volcanic Ash Deposit on the Island of Miyake, Japan.</title>
        <authorList>
            <person name="Fujimura R."/>
            <person name="Sato Y."/>
            <person name="Nishizawa T."/>
            <person name="Oshima K."/>
            <person name="Kim S.-W."/>
            <person name="Hattori M."/>
            <person name="Kamijo T."/>
            <person name="Ohta H."/>
        </authorList>
    </citation>
    <scope>NUCLEOTIDE SEQUENCE [LARGE SCALE GENOMIC DNA]</scope>
    <source>
        <strain evidence="3 4">C2-3</strain>
    </source>
</reference>
<dbReference type="Proteomes" id="UP000007382">
    <property type="component" value="Chromosome"/>
</dbReference>
<dbReference type="EMBL" id="AP012342">
    <property type="protein sequence ID" value="BAM07482.1"/>
    <property type="molecule type" value="Genomic_DNA"/>
</dbReference>
<dbReference type="RefSeq" id="WP_014449966.1">
    <property type="nucleotide sequence ID" value="NC_017094.1"/>
</dbReference>
<evidence type="ECO:0000313" key="4">
    <source>
        <dbReference type="Proteomes" id="UP000007382"/>
    </source>
</evidence>
<feature type="transmembrane region" description="Helical" evidence="2">
    <location>
        <begin position="118"/>
        <end position="138"/>
    </location>
</feature>
<evidence type="ECO:0000313" key="3">
    <source>
        <dbReference type="EMBL" id="BAM07482.1"/>
    </source>
</evidence>
<keyword evidence="2" id="KW-0812">Transmembrane</keyword>
<evidence type="ECO:0000256" key="1">
    <source>
        <dbReference type="SAM" id="MobiDB-lite"/>
    </source>
</evidence>
<dbReference type="STRING" id="1162668.LFE_1803"/>
<keyword evidence="2" id="KW-1133">Transmembrane helix</keyword>
<feature type="region of interest" description="Disordered" evidence="1">
    <location>
        <begin position="1"/>
        <end position="35"/>
    </location>
</feature>
<feature type="transmembrane region" description="Helical" evidence="2">
    <location>
        <begin position="144"/>
        <end position="161"/>
    </location>
</feature>
<reference evidence="4" key="2">
    <citation type="submission" date="2012-03" db="EMBL/GenBank/DDBJ databases">
        <title>The complete genome sequence of the pioneer microbe on fresh volcanic deposit, Leptospirillum ferrooxidans strain C2-3.</title>
        <authorList>
            <person name="Fujimura R."/>
            <person name="Sato Y."/>
            <person name="Nishizawa T."/>
            <person name="Nanba K."/>
            <person name="Oshima K."/>
            <person name="Hattori M."/>
            <person name="Kamijo T."/>
            <person name="Ohta H."/>
        </authorList>
    </citation>
    <scope>NUCLEOTIDE SEQUENCE [LARGE SCALE GENOMIC DNA]</scope>
    <source>
        <strain evidence="4">C2-3</strain>
    </source>
</reference>
<evidence type="ECO:0000256" key="2">
    <source>
        <dbReference type="SAM" id="Phobius"/>
    </source>
</evidence>
<gene>
    <name evidence="3" type="ordered locus">LFE_1803</name>
</gene>
<accession>I0IQD3</accession>